<evidence type="ECO:0000313" key="1">
    <source>
        <dbReference type="EMBL" id="OGF37871.1"/>
    </source>
</evidence>
<dbReference type="EMBL" id="MFGM01000013">
    <property type="protein sequence ID" value="OGF37871.1"/>
    <property type="molecule type" value="Genomic_DNA"/>
</dbReference>
<name>A0A1F5TH60_9BACT</name>
<comment type="caution">
    <text evidence="1">The sequence shown here is derived from an EMBL/GenBank/DDBJ whole genome shotgun (WGS) entry which is preliminary data.</text>
</comment>
<reference evidence="1 2" key="1">
    <citation type="journal article" date="2016" name="Nat. Commun.">
        <title>Thousands of microbial genomes shed light on interconnected biogeochemical processes in an aquifer system.</title>
        <authorList>
            <person name="Anantharaman K."/>
            <person name="Brown C.T."/>
            <person name="Hug L.A."/>
            <person name="Sharon I."/>
            <person name="Castelle C.J."/>
            <person name="Probst A.J."/>
            <person name="Thomas B.C."/>
            <person name="Singh A."/>
            <person name="Wilkins M.J."/>
            <person name="Karaoz U."/>
            <person name="Brodie E.L."/>
            <person name="Williams K.H."/>
            <person name="Hubbard S.S."/>
            <person name="Banfield J.F."/>
        </authorList>
    </citation>
    <scope>NUCLEOTIDE SEQUENCE [LARGE SCALE GENOMIC DNA]</scope>
</reference>
<accession>A0A1F5TH60</accession>
<proteinExistence type="predicted"/>
<evidence type="ECO:0000313" key="2">
    <source>
        <dbReference type="Proteomes" id="UP000178656"/>
    </source>
</evidence>
<organism evidence="1 2">
    <name type="scientific">Candidatus Falkowbacteria bacterium RIFOXYC2_FULL_48_21</name>
    <dbReference type="NCBI Taxonomy" id="1798005"/>
    <lineage>
        <taxon>Bacteria</taxon>
        <taxon>Candidatus Falkowiibacteriota</taxon>
    </lineage>
</organism>
<gene>
    <name evidence="1" type="ORF">A2482_02275</name>
</gene>
<protein>
    <submittedName>
        <fullName evidence="1">Uncharacterized protein</fullName>
    </submittedName>
</protein>
<sequence length="111" mass="12738">MKIEIPPVVLSEAREGGEILFAMEVKDIRFMNDGSSIHGRVMARRNTSDNNVPIDVFITWYKKDNYSEIVGTIRNAFANQGELVSRDILQKLCAPFVAECERLSREYERAR</sequence>
<dbReference type="AlphaFoldDB" id="A0A1F5TH60"/>
<dbReference type="Proteomes" id="UP000178656">
    <property type="component" value="Unassembled WGS sequence"/>
</dbReference>